<evidence type="ECO:0000313" key="2">
    <source>
        <dbReference type="Proteomes" id="UP000474957"/>
    </source>
</evidence>
<dbReference type="EMBL" id="WIND01000007">
    <property type="protein sequence ID" value="MSU90203.1"/>
    <property type="molecule type" value="Genomic_DNA"/>
</dbReference>
<protein>
    <submittedName>
        <fullName evidence="1">PAS domain-containing protein</fullName>
    </submittedName>
</protein>
<dbReference type="Proteomes" id="UP000474957">
    <property type="component" value="Unassembled WGS sequence"/>
</dbReference>
<dbReference type="RefSeq" id="WP_154446678.1">
    <property type="nucleotide sequence ID" value="NZ_WIND01000007.1"/>
</dbReference>
<evidence type="ECO:0000313" key="1">
    <source>
        <dbReference type="EMBL" id="MSU90203.1"/>
    </source>
</evidence>
<gene>
    <name evidence="1" type="ORF">GE300_11330</name>
</gene>
<keyword evidence="2" id="KW-1185">Reference proteome</keyword>
<accession>A0A6L5Z0W4</accession>
<dbReference type="InterPro" id="IPR009922">
    <property type="entry name" value="DUF1457"/>
</dbReference>
<sequence>MNTDALTKLRAYWEDLRADRIAPYRSELDPRRFEDVLEHMFILEQLGPDQIRVRLGGLALCEMMGMEVRGMPPEALIDSPHREAFRSHITAVLSAPAVLELDLLAADAQGRPMRGQMLLLPLRSDFGEVTRILGCAVTERIPVRTPVNFGIEAHRITVVHGFAGDGEAPGALPGFAEPAAGFSGAPSLREVIDNPAPMVSRPRRGHLKVVPER</sequence>
<dbReference type="Pfam" id="PF07310">
    <property type="entry name" value="PAS_5"/>
    <property type="match status" value="1"/>
</dbReference>
<organism evidence="1 2">
    <name type="scientific">Halovulum marinum</name>
    <dbReference type="NCBI Taxonomy" id="2662447"/>
    <lineage>
        <taxon>Bacteria</taxon>
        <taxon>Pseudomonadati</taxon>
        <taxon>Pseudomonadota</taxon>
        <taxon>Alphaproteobacteria</taxon>
        <taxon>Rhodobacterales</taxon>
        <taxon>Paracoccaceae</taxon>
        <taxon>Halovulum</taxon>
    </lineage>
</organism>
<dbReference type="AlphaFoldDB" id="A0A6L5Z0W4"/>
<proteinExistence type="predicted"/>
<name>A0A6L5Z0W4_9RHOB</name>
<reference evidence="1 2" key="1">
    <citation type="submission" date="2019-10" db="EMBL/GenBank/DDBJ databases">
        <title>Cognatihalovulum marinum gen. nov. sp. nov., a new member of the family Rhodobacteraceae isolated from deep seawater of the Northwest Indian Ocean.</title>
        <authorList>
            <person name="Ruan C."/>
            <person name="Wang J."/>
            <person name="Zheng X."/>
            <person name="Song L."/>
            <person name="Zhu Y."/>
            <person name="Huang Y."/>
            <person name="Lu Z."/>
            <person name="Du W."/>
            <person name="Huang L."/>
            <person name="Dai X."/>
        </authorList>
    </citation>
    <scope>NUCLEOTIDE SEQUENCE [LARGE SCALE GENOMIC DNA]</scope>
    <source>
        <strain evidence="1 2">2CG4</strain>
    </source>
</reference>
<comment type="caution">
    <text evidence="1">The sequence shown here is derived from an EMBL/GenBank/DDBJ whole genome shotgun (WGS) entry which is preliminary data.</text>
</comment>